<gene>
    <name evidence="4 9" type="primary">truA</name>
    <name evidence="9" type="ORF">C3B56_00218</name>
</gene>
<proteinExistence type="inferred from homology"/>
<dbReference type="HAMAP" id="MF_00171">
    <property type="entry name" value="TruA"/>
    <property type="match status" value="1"/>
</dbReference>
<comment type="function">
    <text evidence="4">Formation of pseudouridine at positions 38, 39 and 40 in the anticodon stem and loop of transfer RNAs.</text>
</comment>
<dbReference type="Gene3D" id="3.30.70.660">
    <property type="entry name" value="Pseudouridine synthase I, catalytic domain, C-terminal subdomain"/>
    <property type="match status" value="1"/>
</dbReference>
<dbReference type="InterPro" id="IPR020103">
    <property type="entry name" value="PsdUridine_synth_cat_dom_sf"/>
</dbReference>
<dbReference type="InterPro" id="IPR020094">
    <property type="entry name" value="TruA/RsuA/RluB/E/F_N"/>
</dbReference>
<evidence type="ECO:0000256" key="5">
    <source>
        <dbReference type="PIRSR" id="PIRSR001430-1"/>
    </source>
</evidence>
<evidence type="ECO:0000256" key="2">
    <source>
        <dbReference type="ARBA" id="ARBA00022694"/>
    </source>
</evidence>
<organism evidence="9 10">
    <name type="scientific">Candidatus Annandia adelgestsuga</name>
    <dbReference type="NCBI Taxonomy" id="1302411"/>
    <lineage>
        <taxon>Bacteria</taxon>
        <taxon>Pseudomonadati</taxon>
        <taxon>Pseudomonadota</taxon>
        <taxon>Gammaproteobacteria</taxon>
        <taxon>Enterobacterales</taxon>
        <taxon>Enterobacteriaceae</taxon>
        <taxon>Candidatus Annandia</taxon>
    </lineage>
</organism>
<evidence type="ECO:0000313" key="9">
    <source>
        <dbReference type="EMBL" id="AZP36316.1"/>
    </source>
</evidence>
<evidence type="ECO:0000259" key="8">
    <source>
        <dbReference type="Pfam" id="PF01416"/>
    </source>
</evidence>
<evidence type="ECO:0000313" key="10">
    <source>
        <dbReference type="Proteomes" id="UP000274458"/>
    </source>
</evidence>
<dbReference type="CDD" id="cd02570">
    <property type="entry name" value="PseudoU_synth_EcTruA"/>
    <property type="match status" value="1"/>
</dbReference>
<feature type="domain" description="Pseudouridine synthase I TruA alpha/beta" evidence="8">
    <location>
        <begin position="8"/>
        <end position="102"/>
    </location>
</feature>
<dbReference type="EC" id="5.4.99.12" evidence="4"/>
<dbReference type="SUPFAM" id="SSF55120">
    <property type="entry name" value="Pseudouridine synthase"/>
    <property type="match status" value="1"/>
</dbReference>
<comment type="similarity">
    <text evidence="1 4 7">Belongs to the tRNA pseudouridine synthase TruA family.</text>
</comment>
<name>A0A3S5HNX4_9ENTR</name>
<dbReference type="InterPro" id="IPR001406">
    <property type="entry name" value="PsdUridine_synth_TruA"/>
</dbReference>
<evidence type="ECO:0000256" key="4">
    <source>
        <dbReference type="HAMAP-Rule" id="MF_00171"/>
    </source>
</evidence>
<dbReference type="PANTHER" id="PTHR11142">
    <property type="entry name" value="PSEUDOURIDYLATE SYNTHASE"/>
    <property type="match status" value="1"/>
</dbReference>
<reference evidence="9 10" key="1">
    <citation type="journal article" date="2018" name="Genome Biol. Evol.">
        <title>Partnering With a Pest: Genomes of Hemlock Woolly Adelgid Symbionts Reveal Atypical Nutritional Provisioning Patterns in Dual-Obligate Bacteria.</title>
        <authorList>
            <person name="Weglarz K.M."/>
            <person name="Havill N.P."/>
            <person name="Burke G.R."/>
            <person name="von Dohlen C.D."/>
        </authorList>
    </citation>
    <scope>NUCLEOTIDE SEQUENCE [LARGE SCALE GENOMIC DNA]</scope>
    <source>
        <strain evidence="9">ENA</strain>
    </source>
</reference>
<feature type="binding site" evidence="4 6">
    <location>
        <position position="109"/>
    </location>
    <ligand>
        <name>substrate</name>
    </ligand>
</feature>
<dbReference type="FunFam" id="3.30.70.580:FF:000001">
    <property type="entry name" value="tRNA pseudouridine synthase A"/>
    <property type="match status" value="1"/>
</dbReference>
<dbReference type="PANTHER" id="PTHR11142:SF0">
    <property type="entry name" value="TRNA PSEUDOURIDINE SYNTHASE-LIKE 1"/>
    <property type="match status" value="1"/>
</dbReference>
<dbReference type="InterPro" id="IPR020095">
    <property type="entry name" value="PsdUridine_synth_TruA_C"/>
</dbReference>
<dbReference type="GO" id="GO:0160147">
    <property type="term" value="F:tRNA pseudouridine(38-40) synthase activity"/>
    <property type="evidence" value="ECO:0007669"/>
    <property type="project" value="UniProtKB-EC"/>
</dbReference>
<keyword evidence="10" id="KW-1185">Reference proteome</keyword>
<feature type="active site" description="Nucleophile" evidence="4 5">
    <location>
        <position position="51"/>
    </location>
</feature>
<dbReference type="PIRSF" id="PIRSF001430">
    <property type="entry name" value="tRNA_psdUrid_synth"/>
    <property type="match status" value="1"/>
</dbReference>
<sequence length="261" mass="30771">MKIALGLEYNGSRYCGWQIQKNKNTIQDKVQYAISKIANQKIKVFCAGRTDAGVHSTGQVIHFETNKIRNEKSWTIGVNNYLPKDITIKWIREVKNNFHARFSALSRRYFYIIYNNIYRPSLIYKNVTHIKHSLNINNMYKSGQLLLGEKNFNSFRSSKCQSKTPWRNVIHFNIIKFYYPYIIFDIKANSFLHHMVRNIMGSIIEIGKGKYPIKWISEILKSKNKKISFIKAKSKGLYLSEIEYPKKFNLPKFKVNSLFNF</sequence>
<dbReference type="Pfam" id="PF01416">
    <property type="entry name" value="PseudoU_synth_1"/>
    <property type="match status" value="2"/>
</dbReference>
<keyword evidence="3 4" id="KW-0413">Isomerase</keyword>
<comment type="catalytic activity">
    <reaction evidence="4 7">
        <text>uridine(38/39/40) in tRNA = pseudouridine(38/39/40) in tRNA</text>
        <dbReference type="Rhea" id="RHEA:22376"/>
        <dbReference type="Rhea" id="RHEA-COMP:10085"/>
        <dbReference type="Rhea" id="RHEA-COMP:10087"/>
        <dbReference type="ChEBI" id="CHEBI:65314"/>
        <dbReference type="ChEBI" id="CHEBI:65315"/>
        <dbReference type="EC" id="5.4.99.12"/>
    </reaction>
</comment>
<dbReference type="Proteomes" id="UP000274458">
    <property type="component" value="Chromosome"/>
</dbReference>
<evidence type="ECO:0000256" key="3">
    <source>
        <dbReference type="ARBA" id="ARBA00023235"/>
    </source>
</evidence>
<keyword evidence="2 4" id="KW-0819">tRNA processing</keyword>
<evidence type="ECO:0000256" key="1">
    <source>
        <dbReference type="ARBA" id="ARBA00009375"/>
    </source>
</evidence>
<dbReference type="GO" id="GO:0003723">
    <property type="term" value="F:RNA binding"/>
    <property type="evidence" value="ECO:0007669"/>
    <property type="project" value="InterPro"/>
</dbReference>
<dbReference type="InterPro" id="IPR020097">
    <property type="entry name" value="PsdUridine_synth_TruA_a/b_dom"/>
</dbReference>
<comment type="subunit">
    <text evidence="4">Homodimer.</text>
</comment>
<comment type="caution">
    <text evidence="4">Lacks conserved residue(s) required for the propagation of feature annotation.</text>
</comment>
<dbReference type="AlphaFoldDB" id="A0A3S5HNX4"/>
<accession>A0A3S5HNX4</accession>
<dbReference type="EMBL" id="CP026513">
    <property type="protein sequence ID" value="AZP36316.1"/>
    <property type="molecule type" value="Genomic_DNA"/>
</dbReference>
<dbReference type="OrthoDB" id="9811823at2"/>
<dbReference type="GO" id="GO:0031119">
    <property type="term" value="P:tRNA pseudouridine synthesis"/>
    <property type="evidence" value="ECO:0007669"/>
    <property type="project" value="UniProtKB-UniRule"/>
</dbReference>
<dbReference type="RefSeq" id="WP_126071587.1">
    <property type="nucleotide sequence ID" value="NZ_CP026513.1"/>
</dbReference>
<feature type="domain" description="Pseudouridine synthase I TruA alpha/beta" evidence="8">
    <location>
        <begin position="144"/>
        <end position="245"/>
    </location>
</feature>
<dbReference type="Gene3D" id="3.30.70.580">
    <property type="entry name" value="Pseudouridine synthase I, catalytic domain, N-terminal subdomain"/>
    <property type="match status" value="1"/>
</dbReference>
<dbReference type="NCBIfam" id="TIGR00071">
    <property type="entry name" value="hisT_truA"/>
    <property type="match status" value="1"/>
</dbReference>
<dbReference type="KEGG" id="aade:C3B56_00218"/>
<evidence type="ECO:0000256" key="7">
    <source>
        <dbReference type="RuleBase" id="RU003792"/>
    </source>
</evidence>
<evidence type="ECO:0000256" key="6">
    <source>
        <dbReference type="PIRSR" id="PIRSR001430-2"/>
    </source>
</evidence>
<protein>
    <recommendedName>
        <fullName evidence="4">tRNA pseudouridine synthase A</fullName>
        <ecNumber evidence="4">5.4.99.12</ecNumber>
    </recommendedName>
    <alternativeName>
        <fullName evidence="4">tRNA pseudouridine(38-40) synthase</fullName>
    </alternativeName>
    <alternativeName>
        <fullName evidence="4">tRNA pseudouridylate synthase I</fullName>
    </alternativeName>
    <alternativeName>
        <fullName evidence="4">tRNA-uridine isomerase I</fullName>
    </alternativeName>
</protein>